<name>A0A1C7LN50_GRIFR</name>
<dbReference type="SUPFAM" id="SSF51735">
    <property type="entry name" value="NAD(P)-binding Rossmann-fold domains"/>
    <property type="match status" value="1"/>
</dbReference>
<accession>A0A1C7LN50</accession>
<dbReference type="OrthoDB" id="9974981at2759"/>
<dbReference type="InterPro" id="IPR008030">
    <property type="entry name" value="NmrA-like"/>
</dbReference>
<organism evidence="4 5">
    <name type="scientific">Grifola frondosa</name>
    <name type="common">Maitake</name>
    <name type="synonym">Polyporus frondosus</name>
    <dbReference type="NCBI Taxonomy" id="5627"/>
    <lineage>
        <taxon>Eukaryota</taxon>
        <taxon>Fungi</taxon>
        <taxon>Dikarya</taxon>
        <taxon>Basidiomycota</taxon>
        <taxon>Agaricomycotina</taxon>
        <taxon>Agaricomycetes</taxon>
        <taxon>Polyporales</taxon>
        <taxon>Grifolaceae</taxon>
        <taxon>Grifola</taxon>
    </lineage>
</organism>
<evidence type="ECO:0000256" key="1">
    <source>
        <dbReference type="ARBA" id="ARBA00022857"/>
    </source>
</evidence>
<reference evidence="4 5" key="1">
    <citation type="submission" date="2016-03" db="EMBL/GenBank/DDBJ databases">
        <title>Whole genome sequencing of Grifola frondosa 9006-11.</title>
        <authorList>
            <person name="Min B."/>
            <person name="Park H."/>
            <person name="Kim J.-G."/>
            <person name="Cho H."/>
            <person name="Oh Y.-L."/>
            <person name="Kong W.-S."/>
            <person name="Choi I.-G."/>
        </authorList>
    </citation>
    <scope>NUCLEOTIDE SEQUENCE [LARGE SCALE GENOMIC DNA]</scope>
    <source>
        <strain evidence="4 5">9006-11</strain>
    </source>
</reference>
<dbReference type="Proteomes" id="UP000092993">
    <property type="component" value="Unassembled WGS sequence"/>
</dbReference>
<evidence type="ECO:0000313" key="5">
    <source>
        <dbReference type="Proteomes" id="UP000092993"/>
    </source>
</evidence>
<feature type="domain" description="NmrA-like" evidence="3">
    <location>
        <begin position="9"/>
        <end position="147"/>
    </location>
</feature>
<dbReference type="Pfam" id="PF05368">
    <property type="entry name" value="NmrA"/>
    <property type="match status" value="1"/>
</dbReference>
<dbReference type="GO" id="GO:0016491">
    <property type="term" value="F:oxidoreductase activity"/>
    <property type="evidence" value="ECO:0007669"/>
    <property type="project" value="UniProtKB-KW"/>
</dbReference>
<dbReference type="InterPro" id="IPR051609">
    <property type="entry name" value="NmrA/Isoflavone_reductase-like"/>
</dbReference>
<keyword evidence="1" id="KW-0521">NADP</keyword>
<dbReference type="AlphaFoldDB" id="A0A1C7LN50"/>
<evidence type="ECO:0000256" key="2">
    <source>
        <dbReference type="ARBA" id="ARBA00023002"/>
    </source>
</evidence>
<sequence length="257" mass="28006">MSSPAPQNKYVVAIAGATGNLGKEITHVFLTEYNKFFARVLALVRDPTSPGAQALALQGAEVHAVDESNPGVSLGMALQGVNIVVNALPGSAGELRATVFEASLKNGVEVYFLSEFGTDHHSTNFPGFEHAEFRSKAELAHRARKLAQGKVRSYRRTPDSLWRIAWRLSTIGAPTQRITFISKSDISRALAELALLALNPSTSQSVPDELHMAALLVLMGEGILDLSKNNINELINPGEGKWKWKTVEDHIREILNE</sequence>
<keyword evidence="5" id="KW-1185">Reference proteome</keyword>
<dbReference type="PANTHER" id="PTHR47706">
    <property type="entry name" value="NMRA-LIKE FAMILY PROTEIN"/>
    <property type="match status" value="1"/>
</dbReference>
<protein>
    <recommendedName>
        <fullName evidence="3">NmrA-like domain-containing protein</fullName>
    </recommendedName>
</protein>
<keyword evidence="2" id="KW-0560">Oxidoreductase</keyword>
<dbReference type="OMA" id="QPEWEGK"/>
<gene>
    <name evidence="4" type="ORF">A0H81_14542</name>
</gene>
<dbReference type="PANTHER" id="PTHR47706:SF9">
    <property type="entry name" value="NMRA-LIKE DOMAIN-CONTAINING PROTEIN-RELATED"/>
    <property type="match status" value="1"/>
</dbReference>
<dbReference type="InterPro" id="IPR036291">
    <property type="entry name" value="NAD(P)-bd_dom_sf"/>
</dbReference>
<dbReference type="EMBL" id="LUGG01000044">
    <property type="protein sequence ID" value="OBZ65409.1"/>
    <property type="molecule type" value="Genomic_DNA"/>
</dbReference>
<evidence type="ECO:0000313" key="4">
    <source>
        <dbReference type="EMBL" id="OBZ65409.1"/>
    </source>
</evidence>
<evidence type="ECO:0000259" key="3">
    <source>
        <dbReference type="Pfam" id="PF05368"/>
    </source>
</evidence>
<proteinExistence type="predicted"/>
<dbReference type="Gene3D" id="3.40.50.720">
    <property type="entry name" value="NAD(P)-binding Rossmann-like Domain"/>
    <property type="match status" value="1"/>
</dbReference>
<comment type="caution">
    <text evidence="4">The sequence shown here is derived from an EMBL/GenBank/DDBJ whole genome shotgun (WGS) entry which is preliminary data.</text>
</comment>